<feature type="region of interest" description="Disordered" evidence="5">
    <location>
        <begin position="1"/>
        <end position="26"/>
    </location>
</feature>
<evidence type="ECO:0000256" key="5">
    <source>
        <dbReference type="SAM" id="MobiDB-lite"/>
    </source>
</evidence>
<feature type="transmembrane region" description="Helical" evidence="6">
    <location>
        <begin position="460"/>
        <end position="478"/>
    </location>
</feature>
<keyword evidence="2 6" id="KW-0812">Transmembrane</keyword>
<evidence type="ECO:0000256" key="3">
    <source>
        <dbReference type="ARBA" id="ARBA00022989"/>
    </source>
</evidence>
<keyword evidence="3 6" id="KW-1133">Transmembrane helix</keyword>
<dbReference type="EMBL" id="JAGTJR010000003">
    <property type="protein sequence ID" value="KAH7062526.1"/>
    <property type="molecule type" value="Genomic_DNA"/>
</dbReference>
<dbReference type="PRINTS" id="PR00447">
    <property type="entry name" value="NATRESASSCMP"/>
</dbReference>
<reference evidence="7 8" key="1">
    <citation type="journal article" date="2021" name="Nat. Commun.">
        <title>Genetic determinants of endophytism in the Arabidopsis root mycobiome.</title>
        <authorList>
            <person name="Mesny F."/>
            <person name="Miyauchi S."/>
            <person name="Thiergart T."/>
            <person name="Pickel B."/>
            <person name="Atanasova L."/>
            <person name="Karlsson M."/>
            <person name="Huettel B."/>
            <person name="Barry K.W."/>
            <person name="Haridas S."/>
            <person name="Chen C."/>
            <person name="Bauer D."/>
            <person name="Andreopoulos W."/>
            <person name="Pangilinan J."/>
            <person name="LaButti K."/>
            <person name="Riley R."/>
            <person name="Lipzen A."/>
            <person name="Clum A."/>
            <person name="Drula E."/>
            <person name="Henrissat B."/>
            <person name="Kohler A."/>
            <person name="Grigoriev I.V."/>
            <person name="Martin F.M."/>
            <person name="Hacquard S."/>
        </authorList>
    </citation>
    <scope>NUCLEOTIDE SEQUENCE [LARGE SCALE GENOMIC DNA]</scope>
    <source>
        <strain evidence="7 8">MPI-SDFR-AT-0080</strain>
    </source>
</reference>
<keyword evidence="4 6" id="KW-0472">Membrane</keyword>
<comment type="subcellular location">
    <subcellularLocation>
        <location evidence="1">Membrane</location>
        <topology evidence="1">Multi-pass membrane protein</topology>
    </subcellularLocation>
</comment>
<evidence type="ECO:0000256" key="1">
    <source>
        <dbReference type="ARBA" id="ARBA00004141"/>
    </source>
</evidence>
<comment type="caution">
    <text evidence="7">The sequence shown here is derived from an EMBL/GenBank/DDBJ whole genome shotgun (WGS) entry which is preliminary data.</text>
</comment>
<dbReference type="InterPro" id="IPR001046">
    <property type="entry name" value="NRAMP_fam"/>
</dbReference>
<evidence type="ECO:0000256" key="6">
    <source>
        <dbReference type="SAM" id="Phobius"/>
    </source>
</evidence>
<feature type="compositionally biased region" description="Basic and acidic residues" evidence="5">
    <location>
        <begin position="14"/>
        <end position="26"/>
    </location>
</feature>
<dbReference type="Pfam" id="PF01566">
    <property type="entry name" value="Nramp"/>
    <property type="match status" value="1"/>
</dbReference>
<proteinExistence type="predicted"/>
<protein>
    <submittedName>
        <fullName evidence="7">Mn2+ and Fe2+ transporter of the NRAMP family</fullName>
    </submittedName>
</protein>
<feature type="transmembrane region" description="Helical" evidence="6">
    <location>
        <begin position="218"/>
        <end position="238"/>
    </location>
</feature>
<dbReference type="NCBIfam" id="NF037982">
    <property type="entry name" value="Nramp_1"/>
    <property type="match status" value="1"/>
</dbReference>
<feature type="transmembrane region" description="Helical" evidence="6">
    <location>
        <begin position="371"/>
        <end position="393"/>
    </location>
</feature>
<keyword evidence="8" id="KW-1185">Reference proteome</keyword>
<dbReference type="PANTHER" id="PTHR11706">
    <property type="entry name" value="SOLUTE CARRIER PROTEIN FAMILY 11 MEMBER"/>
    <property type="match status" value="1"/>
</dbReference>
<evidence type="ECO:0000313" key="8">
    <source>
        <dbReference type="Proteomes" id="UP000774617"/>
    </source>
</evidence>
<sequence>MEPRSKRTLGVPAGREKEMSVRSDLEVRQTGLATVASSDNGGGTQDPNTTLAQALAAGSGRPSSDENSKIQMSFGIVEVPSSLNELHGPLSKKEKLRGSLEKIKAVLYQYAKFIGPGFMVAVAYIDPGNYATDVAAGASFRFALLFVILMSNIFAIFLQSLSVKLGTVTGKNLAENSREHLPKWLNVTIYVLAEVAIVATDVAEVIGTAIALNVLGDVPLVAGCAISIVDVLVILIFYQPQGGAKAVRLFEYFVMILVLGVFVCFCFQLSLITNSSFGEVIRGYLPSSAVVQSQGLYQSCGILGATVMPHSLYLGSGLVQPRLKEFDDQIKAANGKPPDYSSSESLSSTEYRPSIQAIKTTLKFSIAETAISLFTFALFVNSAILIVAGASLFNTPGAGDADLFGIHDLLSKQVAPAAGTIFALALLLSGLSAGIVCTIAGQMVSEGSLRWTIKPWVRRLVTRAISITPSIIIAGAVGKEGLSAALVASQVCLSVILPFVSAPLIYFTCRDKFMTVSAVNLPNDGVVRVETGATASEGVEEVKMGNSKITSGAAVVIWGIIVVMNVTLLALIGMGKD</sequence>
<accession>A0ABQ8GTF0</accession>
<evidence type="ECO:0000256" key="4">
    <source>
        <dbReference type="ARBA" id="ARBA00023136"/>
    </source>
</evidence>
<feature type="transmembrane region" description="Helical" evidence="6">
    <location>
        <begin position="105"/>
        <end position="125"/>
    </location>
</feature>
<organism evidence="7 8">
    <name type="scientific">Macrophomina phaseolina</name>
    <dbReference type="NCBI Taxonomy" id="35725"/>
    <lineage>
        <taxon>Eukaryota</taxon>
        <taxon>Fungi</taxon>
        <taxon>Dikarya</taxon>
        <taxon>Ascomycota</taxon>
        <taxon>Pezizomycotina</taxon>
        <taxon>Dothideomycetes</taxon>
        <taxon>Dothideomycetes incertae sedis</taxon>
        <taxon>Botryosphaeriales</taxon>
        <taxon>Botryosphaeriaceae</taxon>
        <taxon>Macrophomina</taxon>
    </lineage>
</organism>
<feature type="transmembrane region" description="Helical" evidence="6">
    <location>
        <begin position="413"/>
        <end position="439"/>
    </location>
</feature>
<feature type="transmembrane region" description="Helical" evidence="6">
    <location>
        <begin position="484"/>
        <end position="507"/>
    </location>
</feature>
<feature type="transmembrane region" description="Helical" evidence="6">
    <location>
        <begin position="140"/>
        <end position="163"/>
    </location>
</feature>
<evidence type="ECO:0000313" key="7">
    <source>
        <dbReference type="EMBL" id="KAH7062526.1"/>
    </source>
</evidence>
<dbReference type="NCBIfam" id="TIGR01197">
    <property type="entry name" value="nramp"/>
    <property type="match status" value="1"/>
</dbReference>
<feature type="transmembrane region" description="Helical" evidence="6">
    <location>
        <begin position="553"/>
        <end position="574"/>
    </location>
</feature>
<gene>
    <name evidence="7" type="ORF">B0J12DRAFT_716341</name>
</gene>
<feature type="transmembrane region" description="Helical" evidence="6">
    <location>
        <begin position="250"/>
        <end position="275"/>
    </location>
</feature>
<evidence type="ECO:0000256" key="2">
    <source>
        <dbReference type="ARBA" id="ARBA00022692"/>
    </source>
</evidence>
<dbReference type="PANTHER" id="PTHR11706:SF101">
    <property type="entry name" value="MANGANESE TRANSPORTER SMF1"/>
    <property type="match status" value="1"/>
</dbReference>
<name>A0ABQ8GTF0_9PEZI</name>
<dbReference type="Proteomes" id="UP000774617">
    <property type="component" value="Unassembled WGS sequence"/>
</dbReference>